<dbReference type="Gene3D" id="3.40.50.720">
    <property type="entry name" value="NAD(P)-binding Rossmann-like Domain"/>
    <property type="match status" value="1"/>
</dbReference>
<evidence type="ECO:0000256" key="6">
    <source>
        <dbReference type="ARBA" id="ARBA00023136"/>
    </source>
</evidence>
<keyword evidence="6" id="KW-0472">Membrane</keyword>
<dbReference type="InterPro" id="IPR051612">
    <property type="entry name" value="Teichoic_Acid_Biosynth"/>
</dbReference>
<evidence type="ECO:0000313" key="7">
    <source>
        <dbReference type="EMBL" id="THF80795.1"/>
    </source>
</evidence>
<name>A0A4S4BZT4_9BACL</name>
<dbReference type="InterPro" id="IPR043148">
    <property type="entry name" value="TagF_C"/>
</dbReference>
<dbReference type="RefSeq" id="WP_136369634.1">
    <property type="nucleotide sequence ID" value="NZ_SSOB01000010.1"/>
</dbReference>
<dbReference type="InterPro" id="IPR029063">
    <property type="entry name" value="SAM-dependent_MTases_sf"/>
</dbReference>
<evidence type="ECO:0000256" key="3">
    <source>
        <dbReference type="ARBA" id="ARBA00022475"/>
    </source>
</evidence>
<dbReference type="PANTHER" id="PTHR37316:SF3">
    <property type="entry name" value="TEICHOIC ACID GLYCEROL-PHOSPHATE TRANSFERASE"/>
    <property type="match status" value="1"/>
</dbReference>
<dbReference type="SUPFAM" id="SSF53335">
    <property type="entry name" value="S-adenosyl-L-methionine-dependent methyltransferases"/>
    <property type="match status" value="1"/>
</dbReference>
<dbReference type="InterPro" id="IPR007554">
    <property type="entry name" value="Glycerophosphate_synth"/>
</dbReference>
<reference evidence="7 8" key="1">
    <citation type="submission" date="2019-04" db="EMBL/GenBank/DDBJ databases">
        <title>Cohnella sp. nov. isolated from preserved vegetables.</title>
        <authorList>
            <person name="Lin S.-Y."/>
            <person name="Hung M.-H."/>
            <person name="Young C.-C."/>
        </authorList>
    </citation>
    <scope>NUCLEOTIDE SEQUENCE [LARGE SCALE GENOMIC DNA]</scope>
    <source>
        <strain evidence="7 8">CC-MHH1044</strain>
    </source>
</reference>
<dbReference type="Gene3D" id="3.40.50.12580">
    <property type="match status" value="1"/>
</dbReference>
<protein>
    <recommendedName>
        <fullName evidence="9">CDP-glycerol--glycerophosphate glycerophosphotransferase</fullName>
    </recommendedName>
</protein>
<accession>A0A4S4BZT4</accession>
<evidence type="ECO:0000256" key="1">
    <source>
        <dbReference type="ARBA" id="ARBA00004202"/>
    </source>
</evidence>
<evidence type="ECO:0000256" key="4">
    <source>
        <dbReference type="ARBA" id="ARBA00022679"/>
    </source>
</evidence>
<evidence type="ECO:0000256" key="5">
    <source>
        <dbReference type="ARBA" id="ARBA00022944"/>
    </source>
</evidence>
<dbReference type="InterPro" id="IPR043149">
    <property type="entry name" value="TagF_N"/>
</dbReference>
<dbReference type="OrthoDB" id="9811865at2"/>
<comment type="similarity">
    <text evidence="2">Belongs to the CDP-glycerol glycerophosphotransferase family.</text>
</comment>
<dbReference type="EMBL" id="SSOB01000010">
    <property type="protein sequence ID" value="THF80795.1"/>
    <property type="molecule type" value="Genomic_DNA"/>
</dbReference>
<proteinExistence type="inferred from homology"/>
<organism evidence="7 8">
    <name type="scientific">Cohnella fermenti</name>
    <dbReference type="NCBI Taxonomy" id="2565925"/>
    <lineage>
        <taxon>Bacteria</taxon>
        <taxon>Bacillati</taxon>
        <taxon>Bacillota</taxon>
        <taxon>Bacilli</taxon>
        <taxon>Bacillales</taxon>
        <taxon>Paenibacillaceae</taxon>
        <taxon>Cohnella</taxon>
    </lineage>
</organism>
<dbReference type="GO" id="GO:0005886">
    <property type="term" value="C:plasma membrane"/>
    <property type="evidence" value="ECO:0007669"/>
    <property type="project" value="UniProtKB-SubCell"/>
</dbReference>
<dbReference type="Proteomes" id="UP000310636">
    <property type="component" value="Unassembled WGS sequence"/>
</dbReference>
<evidence type="ECO:0000256" key="2">
    <source>
        <dbReference type="ARBA" id="ARBA00010488"/>
    </source>
</evidence>
<dbReference type="GO" id="GO:0019350">
    <property type="term" value="P:teichoic acid biosynthetic process"/>
    <property type="evidence" value="ECO:0007669"/>
    <property type="project" value="UniProtKB-KW"/>
</dbReference>
<dbReference type="AlphaFoldDB" id="A0A4S4BZT4"/>
<dbReference type="Pfam" id="PF04464">
    <property type="entry name" value="Glyphos_transf"/>
    <property type="match status" value="1"/>
</dbReference>
<keyword evidence="5" id="KW-0777">Teichoic acid biosynthesis</keyword>
<sequence>MNIVIFGTGSSSTKFLDKLDLGKVNIAGFIDNNKNTHNTKILGVTVYSPERICELDYQYIFIASQYIVEITQQLITYGVNYDKIIPFEYKIYGKRIEEIFSSIFKEEHSPIMREDCKIAIVNENYSSSNGCSLYKNMPQYIRDRHSISLLGTSDIEKLSQYNVIISSNHSGIYNGKHINIEMWHGFPIKRMGVMHEELATEKFLKYQQNRSNNVNLILSYSHLYTTFMNSCYPNDSNKYKITGMPRNDLLFEGNSIEKLGALINKDLSEFNIIFYLPTWRKGKNNHVDTTREWKGIFGFEGENDKEIINFIEKNNIFLVVKLHPFEYNEFKKLDVFTHPQICLLADDQLQLAKVHLYEVIPSAKVLVTDYSSIYIDTLLIDLPVIFAPVDEEEYKGGRGFLLEPYQVLTPGPTVKSIGELELECQKYLNGKDEYKKNRQQVKELTHRYADSNASSRAWQAIDTYLSDIVRK</sequence>
<keyword evidence="4" id="KW-0808">Transferase</keyword>
<evidence type="ECO:0008006" key="9">
    <source>
        <dbReference type="Google" id="ProtNLM"/>
    </source>
</evidence>
<dbReference type="Gene3D" id="3.40.50.11820">
    <property type="match status" value="1"/>
</dbReference>
<dbReference type="PANTHER" id="PTHR37316">
    <property type="entry name" value="TEICHOIC ACID GLYCEROL-PHOSPHATE PRIMASE"/>
    <property type="match status" value="1"/>
</dbReference>
<keyword evidence="8" id="KW-1185">Reference proteome</keyword>
<keyword evidence="3" id="KW-1003">Cell membrane</keyword>
<dbReference type="SUPFAM" id="SSF53756">
    <property type="entry name" value="UDP-Glycosyltransferase/glycogen phosphorylase"/>
    <property type="match status" value="1"/>
</dbReference>
<comment type="subcellular location">
    <subcellularLocation>
        <location evidence="1">Cell membrane</location>
        <topology evidence="1">Peripheral membrane protein</topology>
    </subcellularLocation>
</comment>
<gene>
    <name evidence="7" type="ORF">E6C55_09940</name>
</gene>
<dbReference type="GO" id="GO:0047355">
    <property type="term" value="F:CDP-glycerol glycerophosphotransferase activity"/>
    <property type="evidence" value="ECO:0007669"/>
    <property type="project" value="InterPro"/>
</dbReference>
<evidence type="ECO:0000313" key="8">
    <source>
        <dbReference type="Proteomes" id="UP000310636"/>
    </source>
</evidence>
<comment type="caution">
    <text evidence="7">The sequence shown here is derived from an EMBL/GenBank/DDBJ whole genome shotgun (WGS) entry which is preliminary data.</text>
</comment>